<dbReference type="Proteomes" id="UP000095287">
    <property type="component" value="Unplaced"/>
</dbReference>
<reference evidence="2" key="1">
    <citation type="submission" date="2016-11" db="UniProtKB">
        <authorList>
            <consortium name="WormBaseParasite"/>
        </authorList>
    </citation>
    <scope>IDENTIFICATION</scope>
</reference>
<sequence>MAHLTQSQHEHLKYIADEEAQSKRDTLMLTNHYGTSAKIMASLSDVPNLIRLMKLAHWSGKFVEWFLLPGKVRVCCVRRFFEVDPPLMQGHSGTGIDDTVNVYAMEDSRVFEIHMELSSDLENL</sequence>
<evidence type="ECO:0000313" key="1">
    <source>
        <dbReference type="Proteomes" id="UP000095287"/>
    </source>
</evidence>
<evidence type="ECO:0000313" key="2">
    <source>
        <dbReference type="WBParaSite" id="L893_g2793.t1"/>
    </source>
</evidence>
<proteinExistence type="predicted"/>
<keyword evidence="1" id="KW-1185">Reference proteome</keyword>
<dbReference type="AlphaFoldDB" id="A0A1I7ZNG7"/>
<dbReference type="WBParaSite" id="L893_g2793.t1">
    <property type="protein sequence ID" value="L893_g2793.t1"/>
    <property type="gene ID" value="L893_g2793"/>
</dbReference>
<protein>
    <submittedName>
        <fullName evidence="2">Uncharacterized protein</fullName>
    </submittedName>
</protein>
<name>A0A1I7ZNG7_9BILA</name>
<accession>A0A1I7ZNG7</accession>
<organism evidence="1 2">
    <name type="scientific">Steinernema glaseri</name>
    <dbReference type="NCBI Taxonomy" id="37863"/>
    <lineage>
        <taxon>Eukaryota</taxon>
        <taxon>Metazoa</taxon>
        <taxon>Ecdysozoa</taxon>
        <taxon>Nematoda</taxon>
        <taxon>Chromadorea</taxon>
        <taxon>Rhabditida</taxon>
        <taxon>Tylenchina</taxon>
        <taxon>Panagrolaimomorpha</taxon>
        <taxon>Strongyloidoidea</taxon>
        <taxon>Steinernematidae</taxon>
        <taxon>Steinernema</taxon>
    </lineage>
</organism>